<reference evidence="2 3" key="3">
    <citation type="submission" date="2013-10" db="EMBL/GenBank/DDBJ databases">
        <title>Identification of broad host specificity determinant of Edwardsiella ictaluri specific bacteriophages.</title>
        <authorList>
            <person name="Hossain M.J."/>
            <person name="Carrias A."/>
            <person name="Terhune J.S."/>
            <person name="Liles M.R."/>
        </authorList>
    </citation>
    <scope>NUCLEOTIDE SEQUENCE [LARGE SCALE GENOMIC DNA]</scope>
</reference>
<name>E7EKP9_9CAUD</name>
<proteinExistence type="predicted"/>
<evidence type="ECO:0000313" key="2">
    <source>
        <dbReference type="EMBL" id="AHG23427.1"/>
    </source>
</evidence>
<gene>
    <name evidence="1" type="primary">eiAUOrf10</name>
    <name evidence="2" type="ORF">P858_11</name>
</gene>
<evidence type="ECO:0000313" key="1">
    <source>
        <dbReference type="EMBL" id="ADV36404.1"/>
    </source>
</evidence>
<evidence type="ECO:0000313" key="3">
    <source>
        <dbReference type="Proteomes" id="UP000019124"/>
    </source>
</evidence>
<keyword evidence="3" id="KW-1185">Reference proteome</keyword>
<accession>E7EKP9</accession>
<sequence length="85" mass="8846">MTPSDGVKAVADNLAERAQAILDEGYPQTAIIQSAMADFKALGSLSGIMAVASTGKLNTAQMERLQRIAVKALAIMGMHEAEKGA</sequence>
<reference evidence="1" key="2">
    <citation type="journal article" date="2011" name="Virol. J.">
        <title>Comparative genomic analysis of bacteriophages specific to the channel catfish pathogen Edwardsiella ictaluri.</title>
        <authorList>
            <person name="Carrias A."/>
            <person name="Welch T.J."/>
            <person name="Waldbieser G.C."/>
            <person name="Mead D.A."/>
            <person name="Terhune J.S."/>
            <person name="Liles M.R."/>
        </authorList>
    </citation>
    <scope>NUCLEOTIDE SEQUENCE</scope>
</reference>
<protein>
    <submittedName>
        <fullName evidence="1">Uncharacterized protein eiAUOrf10</fullName>
    </submittedName>
</protein>
<organism evidence="1">
    <name type="scientific">Edwardsiella phage eiAU</name>
    <dbReference type="NCBI Taxonomy" id="945083"/>
    <lineage>
        <taxon>Viruses</taxon>
        <taxon>Duplodnaviria</taxon>
        <taxon>Heunggongvirae</taxon>
        <taxon>Uroviricota</taxon>
        <taxon>Caudoviricetes</taxon>
        <taxon>Eiauvirus</taxon>
        <taxon>Eiauvirus eiAU</taxon>
    </lineage>
</organism>
<dbReference type="EMBL" id="KF772233">
    <property type="protein sequence ID" value="AHG23427.1"/>
    <property type="molecule type" value="Genomic_DNA"/>
</dbReference>
<dbReference type="EMBL" id="HQ824557">
    <property type="protein sequence ID" value="ADV36404.1"/>
    <property type="molecule type" value="Genomic_DNA"/>
</dbReference>
<reference evidence="1" key="1">
    <citation type="submission" date="2010-12" db="EMBL/GenBank/DDBJ databases">
        <authorList>
            <person name="Carrias A.A."/>
            <person name="Welch T.J."/>
            <person name="Waldbieser G.C."/>
            <person name="Mead D.A."/>
            <person name="Terhune J.S."/>
            <person name="Liles M.R."/>
        </authorList>
    </citation>
    <scope>NUCLEOTIDE SEQUENCE</scope>
</reference>
<dbReference type="Proteomes" id="UP000019124">
    <property type="component" value="Segment"/>
</dbReference>